<gene>
    <name evidence="2" type="ORF">A9299_04415</name>
    <name evidence="3" type="ORF">NCTC10465_01124</name>
</gene>
<organism evidence="3 5">
    <name type="scientific">Faucicola osloensis</name>
    <name type="common">Moraxella osloensis</name>
    <dbReference type="NCBI Taxonomy" id="34062"/>
    <lineage>
        <taxon>Bacteria</taxon>
        <taxon>Pseudomonadati</taxon>
        <taxon>Pseudomonadota</taxon>
        <taxon>Gammaproteobacteria</taxon>
        <taxon>Moraxellales</taxon>
        <taxon>Moraxellaceae</taxon>
        <taxon>Faucicola</taxon>
    </lineage>
</organism>
<accession>A0A0X8K540</accession>
<dbReference type="Proteomes" id="UP000255230">
    <property type="component" value="Unassembled WGS sequence"/>
</dbReference>
<evidence type="ECO:0000313" key="4">
    <source>
        <dbReference type="Proteomes" id="UP000092509"/>
    </source>
</evidence>
<dbReference type="RefSeq" id="WP_062330634.1">
    <property type="nucleotide sequence ID" value="NZ_CBCRZU010000036.1"/>
</dbReference>
<feature type="region of interest" description="Disordered" evidence="1">
    <location>
        <begin position="68"/>
        <end position="89"/>
    </location>
</feature>
<dbReference type="GeneID" id="35779041"/>
<evidence type="ECO:0000313" key="5">
    <source>
        <dbReference type="Proteomes" id="UP000255230"/>
    </source>
</evidence>
<dbReference type="EMBL" id="UGPY01000001">
    <property type="protein sequence ID" value="STY97340.1"/>
    <property type="molecule type" value="Genomic_DNA"/>
</dbReference>
<reference evidence="3 5" key="2">
    <citation type="submission" date="2018-06" db="EMBL/GenBank/DDBJ databases">
        <authorList>
            <consortium name="Pathogen Informatics"/>
            <person name="Doyle S."/>
        </authorList>
    </citation>
    <scope>NUCLEOTIDE SEQUENCE [LARGE SCALE GENOMIC DNA]</scope>
    <source>
        <strain evidence="3 5">NCTC10465</strain>
    </source>
</reference>
<feature type="compositionally biased region" description="Polar residues" evidence="1">
    <location>
        <begin position="68"/>
        <end position="79"/>
    </location>
</feature>
<evidence type="ECO:0000313" key="3">
    <source>
        <dbReference type="EMBL" id="STY97340.1"/>
    </source>
</evidence>
<dbReference type="KEGG" id="mos:AXE82_01745"/>
<protein>
    <submittedName>
        <fullName evidence="3">Uncharacterized protein</fullName>
    </submittedName>
</protein>
<dbReference type="EMBL" id="LZMT01000034">
    <property type="protein sequence ID" value="OBX62439.1"/>
    <property type="molecule type" value="Genomic_DNA"/>
</dbReference>
<evidence type="ECO:0000256" key="1">
    <source>
        <dbReference type="SAM" id="MobiDB-lite"/>
    </source>
</evidence>
<keyword evidence="5" id="KW-1185">Reference proteome</keyword>
<proteinExistence type="predicted"/>
<name>A0A0X8K540_FAUOS</name>
<evidence type="ECO:0000313" key="2">
    <source>
        <dbReference type="EMBL" id="OBX62439.1"/>
    </source>
</evidence>
<reference evidence="2 4" key="1">
    <citation type="submission" date="2016-06" db="EMBL/GenBank/DDBJ databases">
        <title>Draft genome of Moraxella osloensis CCUG 67237.</title>
        <authorList>
            <person name="Salva-Serra F."/>
            <person name="Engstrom-Jakobsson H."/>
            <person name="Thorell K."/>
            <person name="Gonzales-Siles L."/>
            <person name="Karlsson R."/>
            <person name="Boulund F."/>
            <person name="Engstrand L."/>
            <person name="Kristiansson E."/>
            <person name="Moore E."/>
        </authorList>
    </citation>
    <scope>NUCLEOTIDE SEQUENCE [LARGE SCALE GENOMIC DNA]</scope>
    <source>
        <strain evidence="2 4">CCUG 67237</strain>
    </source>
</reference>
<dbReference type="AlphaFoldDB" id="A0A0X8K540"/>
<sequence>MSVFKPFQNDSQSVGLGEFTLENQGEQVNLYGSATFTLDKQSLATAKQLQDVLSQIIAYLEAHQAQTVEKSTTQQQQASHVDEVDNPFL</sequence>